<feature type="domain" description="Protein kinase" evidence="9">
    <location>
        <begin position="1056"/>
        <end position="1309"/>
    </location>
</feature>
<dbReference type="SUPFAM" id="SSF48403">
    <property type="entry name" value="Ankyrin repeat"/>
    <property type="match status" value="2"/>
</dbReference>
<dbReference type="PROSITE" id="PS50011">
    <property type="entry name" value="PROTEIN_KINASE_DOM"/>
    <property type="match status" value="2"/>
</dbReference>
<feature type="compositionally biased region" description="Low complexity" evidence="8">
    <location>
        <begin position="926"/>
        <end position="940"/>
    </location>
</feature>
<keyword evidence="2" id="KW-0808">Transferase</keyword>
<evidence type="ECO:0000256" key="5">
    <source>
        <dbReference type="ARBA" id="ARBA00022840"/>
    </source>
</evidence>
<evidence type="ECO:0000256" key="3">
    <source>
        <dbReference type="ARBA" id="ARBA00022741"/>
    </source>
</evidence>
<accession>A0A1I8GHQ2</accession>
<dbReference type="SUPFAM" id="SSF56112">
    <property type="entry name" value="Protein kinase-like (PK-like)"/>
    <property type="match status" value="2"/>
</dbReference>
<dbReference type="PROSITE" id="PS00107">
    <property type="entry name" value="PROTEIN_KINASE_ATP"/>
    <property type="match status" value="2"/>
</dbReference>
<dbReference type="Gene3D" id="1.25.40.20">
    <property type="entry name" value="Ankyrin repeat-containing domain"/>
    <property type="match status" value="4"/>
</dbReference>
<evidence type="ECO:0000259" key="9">
    <source>
        <dbReference type="PROSITE" id="PS50011"/>
    </source>
</evidence>
<protein>
    <submittedName>
        <fullName evidence="11">Protein kinase domain-containing protein</fullName>
    </submittedName>
</protein>
<dbReference type="GO" id="GO:0005524">
    <property type="term" value="F:ATP binding"/>
    <property type="evidence" value="ECO:0007669"/>
    <property type="project" value="UniProtKB-UniRule"/>
</dbReference>
<sequence>WVPQLQLQQLTQPDPRHRASVGDSPADLQNLAHDVIRGDFGQVRRLATRQVVTSADAARRTVLMLVADAPETPVHTEKCILYLIELSANPKAADANGDTAAHLAARRDHLRLLTLLSFDAKWLRNDNGATPLMEAARTGSWKCAKHLLHLLRQDGFNEYENHGNSKRSRLLGLKNRDGQTASDLARRSGYPELASYIEREMRLVVHVLGWISGLTAQEEADRQELQRLAEAGDSTWLRRAATRGSCDLPDSSGRTALMSAAQNSSCIDEALWEQLVQLSNTTCADRWAGSCLHYAARAGNSAAASALLAAGASANARSRWEFTPLMWAAIDAPPITAASVALVLLDSGADWSLKNRDGRTALDLATQRENSELAELLRSFRLKTQSPDHCASAAEKHRYNICGSTRLIGRGGFGEVHEVRTDTGVTCAAKTLRLPLQLGDELPSVSTEIHRAVESERNLCRLRHPNIVRFLHIAQPEPATVVVFMELLDGRSLERFIDNKPLDELTIRDFSEQICRALLYLHSRQPPVIHRDINCSNIIVRADNTRIKLIDFGLSVKLEQSVSHISASSQSLPKGTLNFMAPELLGAGESDSVQYSRESDIWAFGCSVFQMASGARPFANAKSLLEMAQLIDRRGAPALPDGRSAELRDFYSRCTAKDRRRRAAQELLEHEFLTKKIRCESSFVTRSQAAAGSALKPQLRYCALGIELGWSGAAWIAGVGTLANDVIRGDFGQVRRLATRQLVTSADAARRTVLMLVADAPETPVHTEKCIFYLFELGANPKAADANGDTAAHMAARRDHLRLLTLLSFDAKWLRNDNGATSLMEAARTGSWKCAKHLLRQQRFMFGLENREGRTASDLARLSGHSELASYIKREMRLAVDVGGRISGLTAQVSGIFGADAAAAEQLCSNFPLAFAGRGGSTGTAAAGEGRRLGGAAASGDPGNSDLPNDWGQTALMWAAQNSSCSDETLWEQLVQLGDPTCADILAENCLHQAAKAGNSVAASALLAAGASANARERAEFTPLMWAAFSAPTPPLQSERANWLSCFEGPPFLERWDAVRLIGRGAFGEVHEVRTDTGVTCAAKTLRLPLQLGDELPSVSTEIHRAVESERNLCRLRHPNIVRFLHIAQPEPATVVVFIELLDGRSLERFIDSKPLDELTIRDFSEQICRALLYLHSGQPPVIHRDINCSNIIVCADNTRIKLIDFGLSIKLELSISHISASSQSLPKGTLNFMAPELLGAGESDSVQYSRESDIWAFGCSVFQMASGARPFANAKSLLEMAQLIDRRGAPALPDGRLACNVFHLNWKL</sequence>
<dbReference type="SMART" id="SM00248">
    <property type="entry name" value="ANK"/>
    <property type="match status" value="12"/>
</dbReference>
<dbReference type="Proteomes" id="UP000095280">
    <property type="component" value="Unplaced"/>
</dbReference>
<dbReference type="InterPro" id="IPR002110">
    <property type="entry name" value="Ankyrin_rpt"/>
</dbReference>
<evidence type="ECO:0000256" key="1">
    <source>
        <dbReference type="ARBA" id="ARBA00022527"/>
    </source>
</evidence>
<dbReference type="GO" id="GO:0004674">
    <property type="term" value="F:protein serine/threonine kinase activity"/>
    <property type="evidence" value="ECO:0007669"/>
    <property type="project" value="UniProtKB-KW"/>
</dbReference>
<dbReference type="Pfam" id="PF12796">
    <property type="entry name" value="Ank_2"/>
    <property type="match status" value="3"/>
</dbReference>
<feature type="repeat" description="ANK" evidence="6">
    <location>
        <begin position="292"/>
        <end position="319"/>
    </location>
</feature>
<dbReference type="PROSITE" id="PS50088">
    <property type="entry name" value="ANK_REPEAT"/>
    <property type="match status" value="2"/>
</dbReference>
<dbReference type="WBParaSite" id="maker-uti_cns_0001989-snap-gene-0.10-mRNA-1">
    <property type="protein sequence ID" value="maker-uti_cns_0001989-snap-gene-0.10-mRNA-1"/>
    <property type="gene ID" value="maker-uti_cns_0001989-snap-gene-0.10"/>
</dbReference>
<evidence type="ECO:0000313" key="10">
    <source>
        <dbReference type="Proteomes" id="UP000095280"/>
    </source>
</evidence>
<keyword evidence="5 7" id="KW-0067">ATP-binding</keyword>
<dbReference type="PANTHER" id="PTHR11584">
    <property type="entry name" value="SERINE/THREONINE PROTEIN KINASE"/>
    <property type="match status" value="1"/>
</dbReference>
<evidence type="ECO:0000256" key="4">
    <source>
        <dbReference type="ARBA" id="ARBA00022777"/>
    </source>
</evidence>
<proteinExistence type="predicted"/>
<keyword evidence="4" id="KW-0418">Kinase</keyword>
<keyword evidence="1" id="KW-0723">Serine/threonine-protein kinase</keyword>
<feature type="binding site" evidence="7">
    <location>
        <position position="430"/>
    </location>
    <ligand>
        <name>ATP</name>
        <dbReference type="ChEBI" id="CHEBI:30616"/>
    </ligand>
</feature>
<evidence type="ECO:0000256" key="2">
    <source>
        <dbReference type="ARBA" id="ARBA00022679"/>
    </source>
</evidence>
<feature type="domain" description="Protein kinase" evidence="9">
    <location>
        <begin position="402"/>
        <end position="673"/>
    </location>
</feature>
<reference evidence="11" key="1">
    <citation type="submission" date="2016-11" db="UniProtKB">
        <authorList>
            <consortium name="WormBaseParasite"/>
        </authorList>
    </citation>
    <scope>IDENTIFICATION</scope>
</reference>
<dbReference type="InterPro" id="IPR036770">
    <property type="entry name" value="Ankyrin_rpt-contain_sf"/>
</dbReference>
<name>A0A1I8GHQ2_9PLAT</name>
<organism evidence="10 11">
    <name type="scientific">Macrostomum lignano</name>
    <dbReference type="NCBI Taxonomy" id="282301"/>
    <lineage>
        <taxon>Eukaryota</taxon>
        <taxon>Metazoa</taxon>
        <taxon>Spiralia</taxon>
        <taxon>Lophotrochozoa</taxon>
        <taxon>Platyhelminthes</taxon>
        <taxon>Rhabditophora</taxon>
        <taxon>Macrostomorpha</taxon>
        <taxon>Macrostomida</taxon>
        <taxon>Macrostomidae</taxon>
        <taxon>Macrostomum</taxon>
    </lineage>
</organism>
<feature type="binding site" evidence="7">
    <location>
        <position position="1084"/>
    </location>
    <ligand>
        <name>ATP</name>
        <dbReference type="ChEBI" id="CHEBI:30616"/>
    </ligand>
</feature>
<evidence type="ECO:0000256" key="6">
    <source>
        <dbReference type="PROSITE-ProRule" id="PRU00023"/>
    </source>
</evidence>
<feature type="repeat" description="ANK" evidence="6">
    <location>
        <begin position="986"/>
        <end position="1018"/>
    </location>
</feature>
<keyword evidence="10" id="KW-1185">Reference proteome</keyword>
<evidence type="ECO:0000256" key="8">
    <source>
        <dbReference type="SAM" id="MobiDB-lite"/>
    </source>
</evidence>
<feature type="region of interest" description="Disordered" evidence="8">
    <location>
        <begin position="926"/>
        <end position="946"/>
    </location>
</feature>
<evidence type="ECO:0000256" key="7">
    <source>
        <dbReference type="PROSITE-ProRule" id="PRU10141"/>
    </source>
</evidence>
<dbReference type="InterPro" id="IPR011009">
    <property type="entry name" value="Kinase-like_dom_sf"/>
</dbReference>
<dbReference type="Gene3D" id="1.10.510.10">
    <property type="entry name" value="Transferase(Phosphotransferase) domain 1"/>
    <property type="match status" value="2"/>
</dbReference>
<keyword evidence="6" id="KW-0040">ANK repeat</keyword>
<dbReference type="InterPro" id="IPR000719">
    <property type="entry name" value="Prot_kinase_dom"/>
</dbReference>
<keyword evidence="3 7" id="KW-0547">Nucleotide-binding</keyword>
<evidence type="ECO:0000313" key="11">
    <source>
        <dbReference type="WBParaSite" id="maker-uti_cns_0001989-snap-gene-0.10-mRNA-1"/>
    </source>
</evidence>
<dbReference type="InterPro" id="IPR017441">
    <property type="entry name" value="Protein_kinase_ATP_BS"/>
</dbReference>
<dbReference type="GO" id="GO:0035556">
    <property type="term" value="P:intracellular signal transduction"/>
    <property type="evidence" value="ECO:0007669"/>
    <property type="project" value="UniProtKB-ARBA"/>
</dbReference>
<dbReference type="Pfam" id="PF00069">
    <property type="entry name" value="Pkinase"/>
    <property type="match status" value="2"/>
</dbReference>
<dbReference type="PANTHER" id="PTHR11584:SF369">
    <property type="entry name" value="MITOGEN-ACTIVATED PROTEIN KINASE KINASE KINASE 19-RELATED"/>
    <property type="match status" value="1"/>
</dbReference>